<evidence type="ECO:0000313" key="4">
    <source>
        <dbReference type="Proteomes" id="UP000178187"/>
    </source>
</evidence>
<reference evidence="3 4" key="1">
    <citation type="journal article" date="2016" name="Nat. Commun.">
        <title>Thousands of microbial genomes shed light on interconnected biogeochemical processes in an aquifer system.</title>
        <authorList>
            <person name="Anantharaman K."/>
            <person name="Brown C.T."/>
            <person name="Hug L.A."/>
            <person name="Sharon I."/>
            <person name="Castelle C.J."/>
            <person name="Probst A.J."/>
            <person name="Thomas B.C."/>
            <person name="Singh A."/>
            <person name="Wilkins M.J."/>
            <person name="Karaoz U."/>
            <person name="Brodie E.L."/>
            <person name="Williams K.H."/>
            <person name="Hubbard S.S."/>
            <person name="Banfield J.F."/>
        </authorList>
    </citation>
    <scope>NUCLEOTIDE SEQUENCE [LARGE SCALE GENOMIC DNA]</scope>
</reference>
<gene>
    <name evidence="3" type="ORF">A3G33_09290</name>
</gene>
<evidence type="ECO:0000313" key="3">
    <source>
        <dbReference type="EMBL" id="OGW97483.1"/>
    </source>
</evidence>
<feature type="domain" description="DUF3131" evidence="2">
    <location>
        <begin position="34"/>
        <end position="175"/>
    </location>
</feature>
<organism evidence="3 4">
    <name type="scientific">Candidatus Danuiimicrobium aquiferis</name>
    <dbReference type="NCBI Taxonomy" id="1801832"/>
    <lineage>
        <taxon>Bacteria</taxon>
        <taxon>Pseudomonadati</taxon>
        <taxon>Candidatus Omnitrophota</taxon>
        <taxon>Candidatus Danuiimicrobium</taxon>
    </lineage>
</organism>
<sequence>MLDNLKGFPKEAIAESRRKELIGTKDEKEFLGKIAADTWKYFENVVDKKTALPEDHIRTGRTLAIGNYTGPTNIALYWLSCVGAYDLSLISEKVAIEKIKTSLDTLAGMEHPEYGFYYNFYETHTLRATKRYLSTIDNAWLAAALVVLRQAFPQEFSARANEIFSRMNFSKFYDEANGQLRIGFDEDLGELSPYHYGLLASEARLASYIGIGKGDLKQEHWARIYRTLPKEWNWQKQVPQGSPKVLLNVPIFQGFYTYRDKKFVPSWGGSLFEYLAPTLVVDEQTYGRENLGRNNEIVTDLHILYAIRDKKYPVWGIAPCAIQYGRNWQYKEYGIPELAAKGYPDEGVVAPYASFLALATRPKNAVENFRNLLAEYDEIYGEFGFYDSVVVASGKVDQQYLLIDQAMNFIAMVNYLKQGSITKRFHSDPVGKKAEVLLKEEKFF</sequence>
<dbReference type="AlphaFoldDB" id="A0A1G1KX40"/>
<name>A0A1G1KX40_9BACT</name>
<comment type="caution">
    <text evidence="3">The sequence shown here is derived from an EMBL/GenBank/DDBJ whole genome shotgun (WGS) entry which is preliminary data.</text>
</comment>
<dbReference type="InterPro" id="IPR021478">
    <property type="entry name" value="DUF3131"/>
</dbReference>
<protein>
    <submittedName>
        <fullName evidence="3">Uncharacterized protein</fullName>
    </submittedName>
</protein>
<proteinExistence type="predicted"/>
<evidence type="ECO:0000259" key="1">
    <source>
        <dbReference type="Pfam" id="PF10091"/>
    </source>
</evidence>
<dbReference type="Gene3D" id="1.50.10.140">
    <property type="match status" value="1"/>
</dbReference>
<accession>A0A1G1KX40</accession>
<dbReference type="Pfam" id="PF11329">
    <property type="entry name" value="DUF3131"/>
    <property type="match status" value="1"/>
</dbReference>
<evidence type="ECO:0000259" key="2">
    <source>
        <dbReference type="Pfam" id="PF11329"/>
    </source>
</evidence>
<dbReference type="EMBL" id="MHFR01000042">
    <property type="protein sequence ID" value="OGW97483.1"/>
    <property type="molecule type" value="Genomic_DNA"/>
</dbReference>
<dbReference type="Pfam" id="PF10091">
    <property type="entry name" value="Glycoamylase"/>
    <property type="match status" value="1"/>
</dbReference>
<dbReference type="Proteomes" id="UP000178187">
    <property type="component" value="Unassembled WGS sequence"/>
</dbReference>
<dbReference type="InterPro" id="IPR019282">
    <property type="entry name" value="Glycoamylase-like_cons_dom"/>
</dbReference>
<feature type="domain" description="Glycoamylase-like" evidence="1">
    <location>
        <begin position="256"/>
        <end position="428"/>
    </location>
</feature>